<keyword evidence="2" id="KW-0808">Transferase</keyword>
<dbReference type="GO" id="GO:0016747">
    <property type="term" value="F:acyltransferase activity, transferring groups other than amino-acyl groups"/>
    <property type="evidence" value="ECO:0007669"/>
    <property type="project" value="InterPro"/>
</dbReference>
<dbReference type="STRING" id="515622.bpr_I2548"/>
<dbReference type="InterPro" id="IPR000182">
    <property type="entry name" value="GNAT_dom"/>
</dbReference>
<reference evidence="2 3" key="1">
    <citation type="journal article" date="2010" name="PLoS ONE">
        <title>The glycobiome of the rumen bacterium Butyrivibrio proteoclasticus B316(T) highlights adaptation to a polysaccharide-rich environment.</title>
        <authorList>
            <person name="Kelly W.J."/>
            <person name="Leahy S.C."/>
            <person name="Altermann E."/>
            <person name="Yeoman C.J."/>
            <person name="Dunne J.C."/>
            <person name="Kong Z."/>
            <person name="Pacheco D.M."/>
            <person name="Li D."/>
            <person name="Noel S.J."/>
            <person name="Moon C.D."/>
            <person name="Cookson A.L."/>
            <person name="Attwood G.T."/>
        </authorList>
    </citation>
    <scope>NUCLEOTIDE SEQUENCE [LARGE SCALE GENOMIC DNA]</scope>
    <source>
        <strain evidence="3">ATCC 51982 / DSM 14932 / B316</strain>
    </source>
</reference>
<accession>E0RX70</accession>
<organism evidence="2 3">
    <name type="scientific">Butyrivibrio proteoclasticus (strain ATCC 51982 / DSM 14932 / B316)</name>
    <name type="common">Clostridium proteoclasticum</name>
    <dbReference type="NCBI Taxonomy" id="515622"/>
    <lineage>
        <taxon>Bacteria</taxon>
        <taxon>Bacillati</taxon>
        <taxon>Bacillota</taxon>
        <taxon>Clostridia</taxon>
        <taxon>Lachnospirales</taxon>
        <taxon>Lachnospiraceae</taxon>
        <taxon>Butyrivibrio</taxon>
    </lineage>
</organism>
<dbReference type="RefSeq" id="WP_013281934.1">
    <property type="nucleotide sequence ID" value="NC_014387.1"/>
</dbReference>
<dbReference type="EMBL" id="CP001810">
    <property type="protein sequence ID" value="ADL35281.1"/>
    <property type="molecule type" value="Genomic_DNA"/>
</dbReference>
<dbReference type="Pfam" id="PF13302">
    <property type="entry name" value="Acetyltransf_3"/>
    <property type="match status" value="1"/>
</dbReference>
<dbReference type="PROSITE" id="PS51186">
    <property type="entry name" value="GNAT"/>
    <property type="match status" value="1"/>
</dbReference>
<dbReference type="Gene3D" id="3.40.630.30">
    <property type="match status" value="1"/>
</dbReference>
<keyword evidence="3" id="KW-1185">Reference proteome</keyword>
<dbReference type="PANTHER" id="PTHR43415">
    <property type="entry name" value="SPERMIDINE N(1)-ACETYLTRANSFERASE"/>
    <property type="match status" value="1"/>
</dbReference>
<dbReference type="KEGG" id="bpb:bpr_I2548"/>
<protein>
    <submittedName>
        <fullName evidence="2">Acetyltransferase GNAT family</fullName>
    </submittedName>
</protein>
<evidence type="ECO:0000259" key="1">
    <source>
        <dbReference type="PROSITE" id="PS51186"/>
    </source>
</evidence>
<dbReference type="AlphaFoldDB" id="E0RX70"/>
<dbReference type="SUPFAM" id="SSF55729">
    <property type="entry name" value="Acyl-CoA N-acyltransferases (Nat)"/>
    <property type="match status" value="1"/>
</dbReference>
<dbReference type="HOGENOM" id="CLU_013985_3_2_9"/>
<dbReference type="InterPro" id="IPR016181">
    <property type="entry name" value="Acyl_CoA_acyltransferase"/>
</dbReference>
<sequence length="175" mass="20198">MSEIEILKTGKLLSLRMITREDTDLVVKWRNNPRVRDNFVYREVFTREIHENWLEKSVFTGDVVQMIIMEKNNLRPVGSVYLRYTNEDKTEAEYGIFIGEDDAIGKGYGNETACLTTEYARDELGIKRLILRAFCYNTAAIKSYTKAGFVKYQDLPGVLCSDGQKSDMILMENNL</sequence>
<evidence type="ECO:0000313" key="3">
    <source>
        <dbReference type="Proteomes" id="UP000001299"/>
    </source>
</evidence>
<proteinExistence type="predicted"/>
<feature type="domain" description="N-acetyltransferase" evidence="1">
    <location>
        <begin position="13"/>
        <end position="175"/>
    </location>
</feature>
<name>E0RX70_BUTPB</name>
<dbReference type="eggNOG" id="COG1670">
    <property type="taxonomic scope" value="Bacteria"/>
</dbReference>
<dbReference type="PANTHER" id="PTHR43415:SF3">
    <property type="entry name" value="GNAT-FAMILY ACETYLTRANSFERASE"/>
    <property type="match status" value="1"/>
</dbReference>
<dbReference type="Proteomes" id="UP000001299">
    <property type="component" value="Chromosome 1"/>
</dbReference>
<gene>
    <name evidence="2" type="ordered locus">bpr_I2548</name>
</gene>
<evidence type="ECO:0000313" key="2">
    <source>
        <dbReference type="EMBL" id="ADL35281.1"/>
    </source>
</evidence>